<dbReference type="Proteomes" id="UP001165641">
    <property type="component" value="Unassembled WGS sequence"/>
</dbReference>
<name>A0ABT4ZKH5_9RHOB</name>
<comment type="caution">
    <text evidence="1">The sequence shown here is derived from an EMBL/GenBank/DDBJ whole genome shotgun (WGS) entry which is preliminary data.</text>
</comment>
<reference evidence="1" key="1">
    <citation type="submission" date="2022-12" db="EMBL/GenBank/DDBJ databases">
        <title>Paracoccus onchidii sp. nov., isolated from a marine invertebrate from the South China Sea.</title>
        <authorList>
            <person name="Xu S."/>
            <person name="Liu Z."/>
            <person name="Xu Y."/>
        </authorList>
    </citation>
    <scope>NUCLEOTIDE SEQUENCE</scope>
    <source>
        <strain evidence="1">Z330</strain>
    </source>
</reference>
<accession>A0ABT4ZKH5</accession>
<evidence type="ECO:0008006" key="3">
    <source>
        <dbReference type="Google" id="ProtNLM"/>
    </source>
</evidence>
<organism evidence="1 2">
    <name type="scientific">Paracoccus onchidii</name>
    <dbReference type="NCBI Taxonomy" id="3017813"/>
    <lineage>
        <taxon>Bacteria</taxon>
        <taxon>Pseudomonadati</taxon>
        <taxon>Pseudomonadota</taxon>
        <taxon>Alphaproteobacteria</taxon>
        <taxon>Rhodobacterales</taxon>
        <taxon>Paracoccaceae</taxon>
        <taxon>Paracoccus</taxon>
    </lineage>
</organism>
<protein>
    <recommendedName>
        <fullName evidence="3">Helix-turn-helix domain-containing protein</fullName>
    </recommendedName>
</protein>
<dbReference type="EMBL" id="JAQBIE010000060">
    <property type="protein sequence ID" value="MDB6179719.1"/>
    <property type="molecule type" value="Genomic_DNA"/>
</dbReference>
<evidence type="ECO:0000313" key="2">
    <source>
        <dbReference type="Proteomes" id="UP001165641"/>
    </source>
</evidence>
<keyword evidence="2" id="KW-1185">Reference proteome</keyword>
<dbReference type="RefSeq" id="WP_271890810.1">
    <property type="nucleotide sequence ID" value="NZ_JAQBIE010000060.1"/>
</dbReference>
<evidence type="ECO:0000313" key="1">
    <source>
        <dbReference type="EMBL" id="MDB6179719.1"/>
    </source>
</evidence>
<sequence>MTQFRICPDHGIPIRALSRRSESLYEMDVAQIIEENFTDIQRLADAERPQPNNFESWLMRRLADKTPDQWVDRMPISAEVQFCEKAGVALCFGPDTAPLGLEEKQLAQATEAAFQRLTSATDGIQVLLSDIWKKSQSGRTGYYAASGNLWRWLDKVKTDNRYEQILDDVAGFVFDHQPIPVGAILLGRECKQRRYHTAKSAAETYGLNTSRTYRLLHELADDHGSLAVKDVDRLLSTINSCAPRVKAAKYLGVSTDLFDRLRRLGHVRAAFRAEKVADLYDIGDLDKLRQAIFDQAQLVSQRRPDCSRVVDAAGAVSMLAEDILTLIIGGKLEFVGQQIGRAKISDILVNRDELRDLLYGPEEPQPETKLTIEQARKALHLNTETVAWLVREGYLPATQHWGERPRRHYRLLDKTDLNAFADNYVSLSALAAEARIQANHIARRWERNGIIPLDFPHHLNKIFLREAVQPPEHVGRP</sequence>
<gene>
    <name evidence="1" type="ORF">PAF17_19980</name>
</gene>
<proteinExistence type="predicted"/>